<dbReference type="EMBL" id="JANPWB010000009">
    <property type="protein sequence ID" value="KAJ1154492.1"/>
    <property type="molecule type" value="Genomic_DNA"/>
</dbReference>
<proteinExistence type="predicted"/>
<reference evidence="2" key="1">
    <citation type="journal article" date="2022" name="bioRxiv">
        <title>Sequencing and chromosome-scale assembly of the giantPleurodeles waltlgenome.</title>
        <authorList>
            <person name="Brown T."/>
            <person name="Elewa A."/>
            <person name="Iarovenko S."/>
            <person name="Subramanian E."/>
            <person name="Araus A.J."/>
            <person name="Petzold A."/>
            <person name="Susuki M."/>
            <person name="Suzuki K.-i.T."/>
            <person name="Hayashi T."/>
            <person name="Toyoda A."/>
            <person name="Oliveira C."/>
            <person name="Osipova E."/>
            <person name="Leigh N.D."/>
            <person name="Simon A."/>
            <person name="Yun M.H."/>
        </authorList>
    </citation>
    <scope>NUCLEOTIDE SEQUENCE</scope>
    <source>
        <strain evidence="2">20211129_DDA</strain>
        <tissue evidence="2">Liver</tissue>
    </source>
</reference>
<evidence type="ECO:0000313" key="2">
    <source>
        <dbReference type="EMBL" id="KAJ1154490.1"/>
    </source>
</evidence>
<protein>
    <submittedName>
        <fullName evidence="2">Uncharacterized protein</fullName>
    </submittedName>
</protein>
<dbReference type="Proteomes" id="UP001066276">
    <property type="component" value="Chromosome 5"/>
</dbReference>
<feature type="region of interest" description="Disordered" evidence="1">
    <location>
        <begin position="1"/>
        <end position="35"/>
    </location>
</feature>
<dbReference type="EMBL" id="JANPWB010000009">
    <property type="protein sequence ID" value="KAJ1154490.1"/>
    <property type="molecule type" value="Genomic_DNA"/>
</dbReference>
<sequence length="112" mass="11982">MARHDAQSWALENDVSHGRKKVPRRAPLLGKHTAAPTAVRTCSPARAIEARGLEEELAGLPGLALLESLSVIWGFEMDGPTVALPFRLVGDRVISSDLPFGSPLFTMAPGLL</sequence>
<accession>A0AAV7RUC0</accession>
<keyword evidence="4" id="KW-1185">Reference proteome</keyword>
<evidence type="ECO:0000313" key="3">
    <source>
        <dbReference type="EMBL" id="KAJ1154492.1"/>
    </source>
</evidence>
<dbReference type="AlphaFoldDB" id="A0AAV7RUC0"/>
<organism evidence="2 4">
    <name type="scientific">Pleurodeles waltl</name>
    <name type="common">Iberian ribbed newt</name>
    <dbReference type="NCBI Taxonomy" id="8319"/>
    <lineage>
        <taxon>Eukaryota</taxon>
        <taxon>Metazoa</taxon>
        <taxon>Chordata</taxon>
        <taxon>Craniata</taxon>
        <taxon>Vertebrata</taxon>
        <taxon>Euteleostomi</taxon>
        <taxon>Amphibia</taxon>
        <taxon>Batrachia</taxon>
        <taxon>Caudata</taxon>
        <taxon>Salamandroidea</taxon>
        <taxon>Salamandridae</taxon>
        <taxon>Pleurodelinae</taxon>
        <taxon>Pleurodeles</taxon>
    </lineage>
</organism>
<name>A0AAV7RUC0_PLEWA</name>
<evidence type="ECO:0000313" key="4">
    <source>
        <dbReference type="Proteomes" id="UP001066276"/>
    </source>
</evidence>
<gene>
    <name evidence="2" type="ORF">NDU88_007242</name>
    <name evidence="3" type="ORF">NDU88_007244</name>
</gene>
<comment type="caution">
    <text evidence="2">The sequence shown here is derived from an EMBL/GenBank/DDBJ whole genome shotgun (WGS) entry which is preliminary data.</text>
</comment>
<evidence type="ECO:0000256" key="1">
    <source>
        <dbReference type="SAM" id="MobiDB-lite"/>
    </source>
</evidence>